<feature type="signal peptide" evidence="2">
    <location>
        <begin position="1"/>
        <end position="23"/>
    </location>
</feature>
<evidence type="ECO:0000313" key="3">
    <source>
        <dbReference type="EMBL" id="CAK9118517.1"/>
    </source>
</evidence>
<dbReference type="SUPFAM" id="SSF49265">
    <property type="entry name" value="Fibronectin type III"/>
    <property type="match status" value="1"/>
</dbReference>
<dbReference type="PANTHER" id="PTHR31594:SF14">
    <property type="entry name" value="FIBRONECTIN TYPE-III DOMAIN-CONTAINING PROTEIN"/>
    <property type="match status" value="1"/>
</dbReference>
<sequence>MVLNSWQWRLFFLALTLLLGSFATGHLLEISDLGRGTSIGALYDVVTGEILDVALWSNNVTNSSDLVRTIPAHYARLSFTRSERTEDRASLQSLSGEVTGSILGGFLSVKGSALVLEHKRRSRSTAEVVANYHIETRKTVINAYDPRLCKEQLQVGEFPGLKRATHVVTGILYGGDCAAIFSTESASRFDKSADLTKIEGEIDFWLGSYTQTLVERDDIKESSSASSSITVEIFGDLLPEGPLPGDVESAVRFMSAMPQQMVSQGDLPKRLFLTPLSELPCDEQAGRRLERATLQHYFELPDRFVTLSIRLLEELDTAEQCLNELSLRPHRGFISLRQAIHCHLENLQDYRKQFRQQLKESTQAFRNDGAEQKLDYLVQSFYESGYSLQETQSLCNKLQTKWSTADDVADFMEQSNLQMGNHISDFIGPSLNPRVHSAYQFLFVGEPDSVENRESVKLLKDFAHLAGQRKRVSGSSCDDCEPVSFSAIQFDSFCLQFCRPEQCQLWCKNCGEGTDLSNSTASSDLVFLMPQQESWCEVPQSRVLLSVRNAQPQVVNVQHIQPPSSLDLLEVRYNGHEIELILGNQSSCAPPVLRHVLRVSWETKEDSMHLYSQHRDFEIYAPEDAARIVLDAGRVYSFQVAAVNQVGIGPFSSKRRAMATSTSSERRLAAFAGLFGLPVPVVGLLASREAVLSLPETKRNRVPSWRCVQVTISLSSDTQEEISGVRFSDAENVHQNLTCAARMSSYNEIHCTIPTRKTSVDILWNVEVLGFDRPIAELGHLLQEAPSVQACREWSQADYCHSIEPTCVKTCADCAARPHAHAPPNCSSVDAGHYWSELTGVPVNGNRQDEADFELENGEVCPLEPEPYWKEDASFRRLTPTHRPAPASLVLDIRLWRSEVAASCQATSQVAPDKCSRQVVRAVPSPIQQLRDQLNSSVLLIMEAWLMVPEATVFSKDPETLRMITSSLLNAAEYPHLGVQVAMEPIWVQREANVRAFFAFSLTCWLSASCLQIRPELETMLSDLAEAGILVGNLTRSLQQSGYSVTATVSGDSHNNEAVAVLELGLTLSDISSFDLEGFQREMSEALGVSAENVLLTSVRYQTSVTLSLGSVTTAEQAQVALADLLDIHQDSISVTLLGARRLNSLFIRGRLLASVTLEAVIRTEDLQSTASTAEIFANMTTLSEAFDVGVSVLVSPATIAQIALDIQLPPSITLDMTEIKESILEETGFNVSIYSMEMEEALDSPQSTSDSIDSGLNAVEETVDDSLPMVLIGTLLASFLMMILVCCMACRRWLRCCNASGARDTENNLADESITAQDQGRRFFLGELYDARTSESLGASLWPLSVLDDPRFVRETSAASADYFLTYADTVKDGAGWRGEAQFGQDKMELMGIDGTIDFERSVGISKFTLSGSAKYLESKVRSSLSMTVYTVCKTLNAMDPDLQRLRFDYIPPQATHYATLAHKHSIPFDLCSRRLHGSILQEEEIFSSKNITVKVNGDVIPSGSPSGQAEDDDTSRRLSWGDRPQPRRRLSEDTCWDKPNWRDGISSQSCRDYKKSYCDAASNTYYPDRHPTKRQSKEVNFPDLYCCVREWEAYCEADPCLKCTHQRTTLIGMQWNLEDEELAWRDVLWIVKATRRGQMDRGEMSSHEGMNQGKGIDNTAKGVYMITGHGMVEHGGTIMDKFMYQDPDGHGCDYYRLNRCQSGSYSGADAPRVNHPEENCCGCGKCEDTAGWSDPSNHTRQWYKNNGLCPNGVYRDAANATQAELSNFPDMHCCACGKASTYVHAVDLTATTTTTTALYKLSDGPEYSARRRRSVTLEKPTRVPTDPTSALDYLSRVHVSALEDGGVPMQITLTPVKWLVSGYEAVAKRLTSELMNKAIGITEDFDQGVRIINDLAVPRFQWARDNLGFNSWTWNVELFNRAQKEYHRDFKMSLARALYEYRTLDRLDAVEEILQGHQASSFTLDLIRKYREEQTDALNSLSNMVLPLREEGATLATQFSDYIGPTLSMHYDAVVVLIIAGMNPASSRDTINSVRRFLAFARKTGPLPHCLKARRFEAGPNAPYQCVETYKLVVIHFDSFCSQFCQPHLCLNPAPRTCSDASASEGLDFLADREAWCQNPCTRVVAHYKQGPASSADKLLPQLPQPPSIIDISVGAQEQDPKNQRVHMQLGPLASGVVSVRLRIIHHEFDKAANEWIPVHGVQDTHTPELNVTIGQLISGRYYYFQAAAVNDVGEGPYSARWPESASGLLVGHRIVTIQPEKAVRQPLEHLDTCDAEEAAGSDLTNRAPNWLAWAVRLSFSELPRNQEPAASVEFFDLANGTTFNCLKFQLDPSDSLAASCRIPCRESRFTSTLAVTVWDSNRITKIAEGQLTHEPMSKASCGAFTPSRPLFCDVEDSRQRRCMVPTSINGSACDLCFDARTPKTYRVESRLCTGFQCQLGERWCPLNGIGCITTSCQVCYTGSVDFPVDGGTVCALPCELYADVPDLIVENGAISVPPGDSAKIACDAGLGPSWDEALGAPGPAELQFLCPEGNTRLEYKVSDLARRPACKPRCVSGTFQDVDGYIYTYGDSIYGQTMNFTCDASQFESGMVVLLCKDSVVELLSRTCKVGGVRKIRSHIF</sequence>
<reference evidence="3 4" key="1">
    <citation type="submission" date="2024-02" db="EMBL/GenBank/DDBJ databases">
        <authorList>
            <person name="Chen Y."/>
            <person name="Shah S."/>
            <person name="Dougan E. K."/>
            <person name="Thang M."/>
            <person name="Chan C."/>
        </authorList>
    </citation>
    <scope>NUCLEOTIDE SEQUENCE [LARGE SCALE GENOMIC DNA]</scope>
</reference>
<dbReference type="PANTHER" id="PTHR31594">
    <property type="entry name" value="AIG1-TYPE G DOMAIN-CONTAINING PROTEIN"/>
    <property type="match status" value="1"/>
</dbReference>
<evidence type="ECO:0000256" key="1">
    <source>
        <dbReference type="SAM" id="MobiDB-lite"/>
    </source>
</evidence>
<keyword evidence="2" id="KW-0732">Signal</keyword>
<keyword evidence="4" id="KW-1185">Reference proteome</keyword>
<dbReference type="InterPro" id="IPR052090">
    <property type="entry name" value="Cytolytic_pore-forming_toxin"/>
</dbReference>
<gene>
    <name evidence="3" type="ORF">CCMP2556_LOCUS55582</name>
</gene>
<dbReference type="Proteomes" id="UP001642484">
    <property type="component" value="Unassembled WGS sequence"/>
</dbReference>
<proteinExistence type="predicted"/>
<feature type="chain" id="PRO_5046374078" evidence="2">
    <location>
        <begin position="24"/>
        <end position="2624"/>
    </location>
</feature>
<evidence type="ECO:0000313" key="4">
    <source>
        <dbReference type="Proteomes" id="UP001642484"/>
    </source>
</evidence>
<protein>
    <submittedName>
        <fullName evidence="3">Uncharacterized protein</fullName>
    </submittedName>
</protein>
<dbReference type="CDD" id="cd00063">
    <property type="entry name" value="FN3"/>
    <property type="match status" value="1"/>
</dbReference>
<dbReference type="InterPro" id="IPR036116">
    <property type="entry name" value="FN3_sf"/>
</dbReference>
<feature type="region of interest" description="Disordered" evidence="1">
    <location>
        <begin position="1499"/>
        <end position="1533"/>
    </location>
</feature>
<comment type="caution">
    <text evidence="3">The sequence shown here is derived from an EMBL/GenBank/DDBJ whole genome shotgun (WGS) entry which is preliminary data.</text>
</comment>
<dbReference type="EMBL" id="CAXAMN010029027">
    <property type="protein sequence ID" value="CAK9118517.1"/>
    <property type="molecule type" value="Genomic_DNA"/>
</dbReference>
<dbReference type="InterPro" id="IPR003961">
    <property type="entry name" value="FN3_dom"/>
</dbReference>
<organism evidence="3 4">
    <name type="scientific">Durusdinium trenchii</name>
    <dbReference type="NCBI Taxonomy" id="1381693"/>
    <lineage>
        <taxon>Eukaryota</taxon>
        <taxon>Sar</taxon>
        <taxon>Alveolata</taxon>
        <taxon>Dinophyceae</taxon>
        <taxon>Suessiales</taxon>
        <taxon>Symbiodiniaceae</taxon>
        <taxon>Durusdinium</taxon>
    </lineage>
</organism>
<accession>A0ABP0T1K2</accession>
<evidence type="ECO:0000256" key="2">
    <source>
        <dbReference type="SAM" id="SignalP"/>
    </source>
</evidence>
<name>A0ABP0T1K2_9DINO</name>